<organism evidence="5 6">
    <name type="scientific">Panagrolaimus superbus</name>
    <dbReference type="NCBI Taxonomy" id="310955"/>
    <lineage>
        <taxon>Eukaryota</taxon>
        <taxon>Metazoa</taxon>
        <taxon>Ecdysozoa</taxon>
        <taxon>Nematoda</taxon>
        <taxon>Chromadorea</taxon>
        <taxon>Rhabditida</taxon>
        <taxon>Tylenchina</taxon>
        <taxon>Panagrolaimomorpha</taxon>
        <taxon>Panagrolaimoidea</taxon>
        <taxon>Panagrolaimidae</taxon>
        <taxon>Panagrolaimus</taxon>
    </lineage>
</organism>
<dbReference type="Proteomes" id="UP000887577">
    <property type="component" value="Unplaced"/>
</dbReference>
<sequence length="88" mass="10305">MLNDTLTDKDGLFNIFAKSKQLGKMRPYLQVHHRCNTGEFPSTTNQVYRISWYRIPPHHVVPSVTENDQKYYLYPLSLNGEGFVETAW</sequence>
<keyword evidence="5" id="KW-1185">Reference proteome</keyword>
<dbReference type="AlphaFoldDB" id="A0A914Y1E4"/>
<comment type="subcellular location">
    <subcellularLocation>
        <location evidence="1">Secreted</location>
    </subcellularLocation>
</comment>
<name>A0A914Y1E4_9BILA</name>
<evidence type="ECO:0000313" key="6">
    <source>
        <dbReference type="WBParaSite" id="PSU_v2.g12608.t1"/>
    </source>
</evidence>
<dbReference type="Gene3D" id="2.60.40.3330">
    <property type="match status" value="1"/>
</dbReference>
<dbReference type="Pfam" id="PF01060">
    <property type="entry name" value="TTR-52"/>
    <property type="match status" value="1"/>
</dbReference>
<keyword evidence="4" id="KW-0732">Signal</keyword>
<accession>A0A914Y1E4</accession>
<evidence type="ECO:0000256" key="1">
    <source>
        <dbReference type="ARBA" id="ARBA00004613"/>
    </source>
</evidence>
<keyword evidence="3" id="KW-0964">Secreted</keyword>
<dbReference type="InterPro" id="IPR038479">
    <property type="entry name" value="Transthyretin-like_sf"/>
</dbReference>
<dbReference type="GO" id="GO:0005576">
    <property type="term" value="C:extracellular region"/>
    <property type="evidence" value="ECO:0007669"/>
    <property type="project" value="UniProtKB-SubCell"/>
</dbReference>
<comment type="similarity">
    <text evidence="2">Belongs to the nematode transthyretin-like family.</text>
</comment>
<evidence type="ECO:0000256" key="3">
    <source>
        <dbReference type="ARBA" id="ARBA00022525"/>
    </source>
</evidence>
<dbReference type="InterPro" id="IPR001534">
    <property type="entry name" value="Transthyretin-like"/>
</dbReference>
<evidence type="ECO:0000256" key="2">
    <source>
        <dbReference type="ARBA" id="ARBA00010112"/>
    </source>
</evidence>
<reference evidence="6" key="1">
    <citation type="submission" date="2022-11" db="UniProtKB">
        <authorList>
            <consortium name="WormBaseParasite"/>
        </authorList>
    </citation>
    <scope>IDENTIFICATION</scope>
</reference>
<dbReference type="GO" id="GO:0009986">
    <property type="term" value="C:cell surface"/>
    <property type="evidence" value="ECO:0007669"/>
    <property type="project" value="InterPro"/>
</dbReference>
<dbReference type="WBParaSite" id="PSU_v2.g12608.t1">
    <property type="protein sequence ID" value="PSU_v2.g12608.t1"/>
    <property type="gene ID" value="PSU_v2.g12608"/>
</dbReference>
<protein>
    <submittedName>
        <fullName evidence="6">Uncharacterized protein</fullName>
    </submittedName>
</protein>
<evidence type="ECO:0000313" key="5">
    <source>
        <dbReference type="Proteomes" id="UP000887577"/>
    </source>
</evidence>
<proteinExistence type="inferred from homology"/>
<evidence type="ECO:0000256" key="4">
    <source>
        <dbReference type="ARBA" id="ARBA00022729"/>
    </source>
</evidence>